<feature type="signal peptide" evidence="1">
    <location>
        <begin position="1"/>
        <end position="29"/>
    </location>
</feature>
<dbReference type="HOGENOM" id="CLU_028455_0_0_9"/>
<protein>
    <submittedName>
        <fullName evidence="2">Uncharacterized protein</fullName>
    </submittedName>
</protein>
<evidence type="ECO:0000256" key="1">
    <source>
        <dbReference type="SAM" id="SignalP"/>
    </source>
</evidence>
<accession>A0A0S6U786</accession>
<organism evidence="2">
    <name type="scientific">Clostridium botulinum B str. Osaka05</name>
    <dbReference type="NCBI Taxonomy" id="1407017"/>
    <lineage>
        <taxon>Bacteria</taxon>
        <taxon>Bacillati</taxon>
        <taxon>Bacillota</taxon>
        <taxon>Clostridia</taxon>
        <taxon>Eubacteriales</taxon>
        <taxon>Clostridiaceae</taxon>
        <taxon>Clostridium</taxon>
    </lineage>
</organism>
<dbReference type="EMBL" id="DF384213">
    <property type="protein sequence ID" value="GAE02661.1"/>
    <property type="molecule type" value="Genomic_DNA"/>
</dbReference>
<dbReference type="PANTHER" id="PTHR30032:SF8">
    <property type="entry name" value="GERMINATION-SPECIFIC N-ACETYLMURAMOYL-L-ALANINE AMIDASE"/>
    <property type="match status" value="1"/>
</dbReference>
<proteinExistence type="predicted"/>
<dbReference type="AlphaFoldDB" id="A0A0S6U786"/>
<feature type="chain" id="PRO_5006630468" evidence="1">
    <location>
        <begin position="30"/>
        <end position="321"/>
    </location>
</feature>
<gene>
    <name evidence="2" type="ORF">CBO05C_2351</name>
</gene>
<dbReference type="Proteomes" id="UP000054164">
    <property type="component" value="Unassembled WGS sequence"/>
</dbReference>
<dbReference type="Gene3D" id="3.40.50.12090">
    <property type="match status" value="2"/>
</dbReference>
<dbReference type="Pfam" id="PF04122">
    <property type="entry name" value="CW_binding_2"/>
    <property type="match status" value="3"/>
</dbReference>
<dbReference type="PANTHER" id="PTHR30032">
    <property type="entry name" value="N-ACETYLMURAMOYL-L-ALANINE AMIDASE-RELATED"/>
    <property type="match status" value="1"/>
</dbReference>
<keyword evidence="1" id="KW-0732">Signal</keyword>
<name>A0A0S6U786_CLOBO</name>
<dbReference type="InterPro" id="IPR051922">
    <property type="entry name" value="Bact_Sporulation_Assoc"/>
</dbReference>
<sequence>MKSKKLMSFVLTVGITCGLLVGGTTSVNAEDTVVNTSVDDQMIVNRLFGSNRYKTNLEILKKFGATDTIIIASGENFPDAISATPLCKKYNAPLMLVNDDLTGLQQSFIYHNGIKKAIIVGGSSVVNKDIEGILEVSDVSVRRLGGHDRYDTCEKVASEMGKNNGFIIVNGENFPDALSASSVASAMGVPILLTHQDKFPQYGITAVPKDSTFIIGGEGVVSDKIKDEYHADRISGKNRYETNLAVVKEFRHILDFKHVYTSSGENFPDALSASALASATNSPLVLAPYKVGKDAKEFINSMECKNLTLVGGIGVLDNYEK</sequence>
<reference evidence="2" key="1">
    <citation type="submission" date="2013-10" db="EMBL/GenBank/DDBJ databases">
        <title>Draft genome sequence of Clostridium botulinum type B strain Osaka05.</title>
        <authorList>
            <person name="Sakaguchi Y."/>
            <person name="Hosomi K."/>
            <person name="Uchiyama J."/>
            <person name="Ogura Y."/>
            <person name="Sakaguchi M."/>
            <person name="Kohda T."/>
            <person name="Mukamoto M."/>
            <person name="Misawa N."/>
            <person name="Matsuzaki S."/>
            <person name="Hayashi T."/>
            <person name="Kozaki S."/>
        </authorList>
    </citation>
    <scope>NUCLEOTIDE SEQUENCE</scope>
    <source>
        <strain evidence="2">Osaka05</strain>
    </source>
</reference>
<dbReference type="InterPro" id="IPR007253">
    <property type="entry name" value="Cell_wall-bd_2"/>
</dbReference>
<dbReference type="RefSeq" id="WP_051394144.1">
    <property type="nucleotide sequence ID" value="NZ_DF384213.1"/>
</dbReference>
<evidence type="ECO:0000313" key="2">
    <source>
        <dbReference type="EMBL" id="GAE02661.1"/>
    </source>
</evidence>